<reference evidence="1 2" key="1">
    <citation type="journal article" date="2019" name="Commun. Biol.">
        <title>The bagworm genome reveals a unique fibroin gene that provides high tensile strength.</title>
        <authorList>
            <person name="Kono N."/>
            <person name="Nakamura H."/>
            <person name="Ohtoshi R."/>
            <person name="Tomita M."/>
            <person name="Numata K."/>
            <person name="Arakawa K."/>
        </authorList>
    </citation>
    <scope>NUCLEOTIDE SEQUENCE [LARGE SCALE GENOMIC DNA]</scope>
</reference>
<dbReference type="SUPFAM" id="SSF53098">
    <property type="entry name" value="Ribonuclease H-like"/>
    <property type="match status" value="1"/>
</dbReference>
<sequence length="117" mass="13131">MFAPGAIKRVKEGKDRLVNIFSDSKSSLQMLTAKTTTLWPMQRVNIRDIVAEGRKCAYSGCGHAGTTGNRRADELARNAALKRKRQRITIAIRCRTQKVIRAASLDEATALHRGRHW</sequence>
<dbReference type="InterPro" id="IPR012337">
    <property type="entry name" value="RNaseH-like_sf"/>
</dbReference>
<name>A0A4C2AAQ5_EUMVA</name>
<comment type="caution">
    <text evidence="1">The sequence shown here is derived from an EMBL/GenBank/DDBJ whole genome shotgun (WGS) entry which is preliminary data.</text>
</comment>
<organism evidence="1 2">
    <name type="scientific">Eumeta variegata</name>
    <name type="common">Bagworm moth</name>
    <name type="synonym">Eumeta japonica</name>
    <dbReference type="NCBI Taxonomy" id="151549"/>
    <lineage>
        <taxon>Eukaryota</taxon>
        <taxon>Metazoa</taxon>
        <taxon>Ecdysozoa</taxon>
        <taxon>Arthropoda</taxon>
        <taxon>Hexapoda</taxon>
        <taxon>Insecta</taxon>
        <taxon>Pterygota</taxon>
        <taxon>Neoptera</taxon>
        <taxon>Endopterygota</taxon>
        <taxon>Lepidoptera</taxon>
        <taxon>Glossata</taxon>
        <taxon>Ditrysia</taxon>
        <taxon>Tineoidea</taxon>
        <taxon>Psychidae</taxon>
        <taxon>Oiketicinae</taxon>
        <taxon>Eumeta</taxon>
    </lineage>
</organism>
<gene>
    <name evidence="1" type="ORF">EVAR_84165_1</name>
</gene>
<keyword evidence="2" id="KW-1185">Reference proteome</keyword>
<dbReference type="GO" id="GO:0003676">
    <property type="term" value="F:nucleic acid binding"/>
    <property type="evidence" value="ECO:0007669"/>
    <property type="project" value="InterPro"/>
</dbReference>
<dbReference type="OrthoDB" id="411823at2759"/>
<dbReference type="InterPro" id="IPR036397">
    <property type="entry name" value="RNaseH_sf"/>
</dbReference>
<dbReference type="Gene3D" id="3.30.420.10">
    <property type="entry name" value="Ribonuclease H-like superfamily/Ribonuclease H"/>
    <property type="match status" value="1"/>
</dbReference>
<dbReference type="AlphaFoldDB" id="A0A4C2AAQ5"/>
<protein>
    <submittedName>
        <fullName evidence="1">Uncharacterized protein</fullName>
    </submittedName>
</protein>
<proteinExistence type="predicted"/>
<dbReference type="Proteomes" id="UP000299102">
    <property type="component" value="Unassembled WGS sequence"/>
</dbReference>
<evidence type="ECO:0000313" key="1">
    <source>
        <dbReference type="EMBL" id="GBP96912.1"/>
    </source>
</evidence>
<accession>A0A4C2AAQ5</accession>
<dbReference type="EMBL" id="BGZK01002847">
    <property type="protein sequence ID" value="GBP96912.1"/>
    <property type="molecule type" value="Genomic_DNA"/>
</dbReference>
<evidence type="ECO:0000313" key="2">
    <source>
        <dbReference type="Proteomes" id="UP000299102"/>
    </source>
</evidence>